<name>A0AAI8E7D8_BRUSS</name>
<evidence type="ECO:0000313" key="1">
    <source>
        <dbReference type="EMBL" id="ATQ52941.1"/>
    </source>
</evidence>
<evidence type="ECO:0000313" key="2">
    <source>
        <dbReference type="Proteomes" id="UP000230889"/>
    </source>
</evidence>
<gene>
    <name evidence="1" type="ORF">CS875_10225</name>
</gene>
<proteinExistence type="predicted"/>
<organism evidence="1 2">
    <name type="scientific">Brucella suis</name>
    <dbReference type="NCBI Taxonomy" id="29461"/>
    <lineage>
        <taxon>Bacteria</taxon>
        <taxon>Pseudomonadati</taxon>
        <taxon>Pseudomonadota</taxon>
        <taxon>Alphaproteobacteria</taxon>
        <taxon>Hyphomicrobiales</taxon>
        <taxon>Brucellaceae</taxon>
        <taxon>Brucella/Ochrobactrum group</taxon>
        <taxon>Brucella</taxon>
    </lineage>
</organism>
<protein>
    <submittedName>
        <fullName evidence="1">Uncharacterized protein</fullName>
    </submittedName>
</protein>
<dbReference type="EMBL" id="CP024420">
    <property type="protein sequence ID" value="ATQ52941.1"/>
    <property type="molecule type" value="Genomic_DNA"/>
</dbReference>
<accession>A0AAI8E7D8</accession>
<reference evidence="1 2" key="1">
    <citation type="submission" date="2017-10" db="EMBL/GenBank/DDBJ databases">
        <title>First isolation and characterization of Brucella suis from yak.</title>
        <authorList>
            <person name="Yang X."/>
            <person name="Wang N."/>
            <person name="Cao X."/>
            <person name="Bie P."/>
            <person name="Wang J."/>
            <person name="Lyu Y."/>
            <person name="Wu Q."/>
        </authorList>
    </citation>
    <scope>NUCLEOTIDE SEQUENCE [LARGE SCALE GENOMIC DNA]</scope>
    <source>
        <strain evidence="1 2">QH05</strain>
    </source>
</reference>
<dbReference type="AlphaFoldDB" id="A0AAI8E7D8"/>
<sequence length="83" mass="9230">MKVGKRSGHSFVALLLTAVLKARMSSTSHGRPWETWQVIHSGQPCGQPHPALVDKTRKFGKAFLNSQLFHKHRQTASIGNLLN</sequence>
<dbReference type="Proteomes" id="UP000230889">
    <property type="component" value="Chromosome 1"/>
</dbReference>